<protein>
    <recommendedName>
        <fullName evidence="4">EF-hand domain-containing protein</fullName>
    </recommendedName>
</protein>
<evidence type="ECO:0000256" key="1">
    <source>
        <dbReference type="SAM" id="MobiDB-lite"/>
    </source>
</evidence>
<comment type="caution">
    <text evidence="2">The sequence shown here is derived from an EMBL/GenBank/DDBJ whole genome shotgun (WGS) entry which is preliminary data.</text>
</comment>
<dbReference type="PROSITE" id="PS00018">
    <property type="entry name" value="EF_HAND_1"/>
    <property type="match status" value="1"/>
</dbReference>
<keyword evidence="3" id="KW-1185">Reference proteome</keyword>
<dbReference type="OrthoDB" id="1395829at2"/>
<evidence type="ECO:0000313" key="3">
    <source>
        <dbReference type="Proteomes" id="UP000051084"/>
    </source>
</evidence>
<dbReference type="EMBL" id="AZGC01000010">
    <property type="protein sequence ID" value="KRL96265.1"/>
    <property type="molecule type" value="Genomic_DNA"/>
</dbReference>
<sequence length="636" mass="71638">MNWTTNLSSENAHEGSANGDVELFAGKEVNATVREVIQNSIDVPNDSKTPVIVEVDMYEESIDKLPRISQVKEIVDNIANTEFWKNDQEVSKRVDLAKQTLDKDTVKIVRFSDFNTTGAKGAKQGHQARTPFTALTRANYVSDKASSSASGSRGIGKNSVKGISDLRMVLFTSQTKEDGKYSSGQIDLATFAKGDKISNRINYLVGDDNEAIAGEVIDDKFTRNENGTDLRIVGVNEDYGQELCEFGLVYLLENFLTSIYEGRLVVKFLGTTIDKNNLYQTILDLPEDTNDSKKYIQSYYRALEFGKKYQLPEAFLTNYGINPADGTFYLETETLFGSKVLFTRESGMKIYDKNFNAAGNYAGVFRATGMLNKVLRNMEDATHTKWQDSLFDNRGNMINYHELNTKFRQDNRYASSLLESLRKFIKDILNQAFDVDGNDEIEADEIANLFYLEETNHEENKQGVVESSNHKISKIKIVKQKQKVPAGSRKIEVTVDDNGEITPTRTRKPQNKPSTSKDKPQKPRTTKNDTTYSMKPVDVTNEWALSNDDGSMDYIFEAPKNMAKFGIEFNPVGEGEIKVNPIKKALYNGKEMKVLEDNVFYTLDNIKKGKNISIHLELVDSQPVGLNAILRELRKG</sequence>
<name>A0A0R1USU1_9LACO</name>
<evidence type="ECO:0008006" key="4">
    <source>
        <dbReference type="Google" id="ProtNLM"/>
    </source>
</evidence>
<gene>
    <name evidence="2" type="ORF">FC21_GL000262</name>
</gene>
<dbReference type="STRING" id="417373.GCA_001570685_00693"/>
<dbReference type="InterPro" id="IPR018247">
    <property type="entry name" value="EF_Hand_1_Ca_BS"/>
</dbReference>
<proteinExistence type="predicted"/>
<accession>A0A0R1USU1</accession>
<evidence type="ECO:0000313" key="2">
    <source>
        <dbReference type="EMBL" id="KRL96265.1"/>
    </source>
</evidence>
<dbReference type="RefSeq" id="WP_056995260.1">
    <property type="nucleotide sequence ID" value="NZ_AZGC01000010.1"/>
</dbReference>
<dbReference type="AlphaFoldDB" id="A0A0R1USU1"/>
<dbReference type="Proteomes" id="UP000051084">
    <property type="component" value="Unassembled WGS sequence"/>
</dbReference>
<reference evidence="2 3" key="1">
    <citation type="journal article" date="2015" name="Genome Announc.">
        <title>Expanding the biotechnology potential of lactobacilli through comparative genomics of 213 strains and associated genera.</title>
        <authorList>
            <person name="Sun Z."/>
            <person name="Harris H.M."/>
            <person name="McCann A."/>
            <person name="Guo C."/>
            <person name="Argimon S."/>
            <person name="Zhang W."/>
            <person name="Yang X."/>
            <person name="Jeffery I.B."/>
            <person name="Cooney J.C."/>
            <person name="Kagawa T.F."/>
            <person name="Liu W."/>
            <person name="Song Y."/>
            <person name="Salvetti E."/>
            <person name="Wrobel A."/>
            <person name="Rasinkangas P."/>
            <person name="Parkhill J."/>
            <person name="Rea M.C."/>
            <person name="O'Sullivan O."/>
            <person name="Ritari J."/>
            <person name="Douillard F.P."/>
            <person name="Paul Ross R."/>
            <person name="Yang R."/>
            <person name="Briner A.E."/>
            <person name="Felis G.E."/>
            <person name="de Vos W.M."/>
            <person name="Barrangou R."/>
            <person name="Klaenhammer T.R."/>
            <person name="Caufield P.W."/>
            <person name="Cui Y."/>
            <person name="Zhang H."/>
            <person name="O'Toole P.W."/>
        </authorList>
    </citation>
    <scope>NUCLEOTIDE SEQUENCE [LARGE SCALE GENOMIC DNA]</scope>
    <source>
        <strain evidence="2 3">DSM 18793</strain>
    </source>
</reference>
<organism evidence="2 3">
    <name type="scientific">Limosilactobacillus equigenerosi DSM 18793 = JCM 14505</name>
    <dbReference type="NCBI Taxonomy" id="1423742"/>
    <lineage>
        <taxon>Bacteria</taxon>
        <taxon>Bacillati</taxon>
        <taxon>Bacillota</taxon>
        <taxon>Bacilli</taxon>
        <taxon>Lactobacillales</taxon>
        <taxon>Lactobacillaceae</taxon>
        <taxon>Limosilactobacillus</taxon>
    </lineage>
</organism>
<dbReference type="PATRIC" id="fig|1423742.4.peg.277"/>
<feature type="region of interest" description="Disordered" evidence="1">
    <location>
        <begin position="486"/>
        <end position="533"/>
    </location>
</feature>